<name>A0A0L9UKJ6_PHAAN</name>
<proteinExistence type="predicted"/>
<organism evidence="1 2">
    <name type="scientific">Phaseolus angularis</name>
    <name type="common">Azuki bean</name>
    <name type="synonym">Vigna angularis</name>
    <dbReference type="NCBI Taxonomy" id="3914"/>
    <lineage>
        <taxon>Eukaryota</taxon>
        <taxon>Viridiplantae</taxon>
        <taxon>Streptophyta</taxon>
        <taxon>Embryophyta</taxon>
        <taxon>Tracheophyta</taxon>
        <taxon>Spermatophyta</taxon>
        <taxon>Magnoliopsida</taxon>
        <taxon>eudicotyledons</taxon>
        <taxon>Gunneridae</taxon>
        <taxon>Pentapetalae</taxon>
        <taxon>rosids</taxon>
        <taxon>fabids</taxon>
        <taxon>Fabales</taxon>
        <taxon>Fabaceae</taxon>
        <taxon>Papilionoideae</taxon>
        <taxon>50 kb inversion clade</taxon>
        <taxon>NPAAA clade</taxon>
        <taxon>indigoferoid/millettioid clade</taxon>
        <taxon>Phaseoleae</taxon>
        <taxon>Vigna</taxon>
    </lineage>
</organism>
<evidence type="ECO:0000313" key="2">
    <source>
        <dbReference type="Proteomes" id="UP000053144"/>
    </source>
</evidence>
<evidence type="ECO:0000313" key="1">
    <source>
        <dbReference type="EMBL" id="KOM43074.1"/>
    </source>
</evidence>
<gene>
    <name evidence="1" type="ORF">LR48_Vigan05g067800</name>
</gene>
<dbReference type="AlphaFoldDB" id="A0A0L9UKJ6"/>
<dbReference type="Proteomes" id="UP000053144">
    <property type="component" value="Chromosome 5"/>
</dbReference>
<protein>
    <submittedName>
        <fullName evidence="1">Uncharacterized protein</fullName>
    </submittedName>
</protein>
<reference evidence="2" key="1">
    <citation type="journal article" date="2015" name="Proc. Natl. Acad. Sci. U.S.A.">
        <title>Genome sequencing of adzuki bean (Vigna angularis) provides insight into high starch and low fat accumulation and domestication.</title>
        <authorList>
            <person name="Yang K."/>
            <person name="Tian Z."/>
            <person name="Chen C."/>
            <person name="Luo L."/>
            <person name="Zhao B."/>
            <person name="Wang Z."/>
            <person name="Yu L."/>
            <person name="Li Y."/>
            <person name="Sun Y."/>
            <person name="Li W."/>
            <person name="Chen Y."/>
            <person name="Li Y."/>
            <person name="Zhang Y."/>
            <person name="Ai D."/>
            <person name="Zhao J."/>
            <person name="Shang C."/>
            <person name="Ma Y."/>
            <person name="Wu B."/>
            <person name="Wang M."/>
            <person name="Gao L."/>
            <person name="Sun D."/>
            <person name="Zhang P."/>
            <person name="Guo F."/>
            <person name="Wang W."/>
            <person name="Li Y."/>
            <person name="Wang J."/>
            <person name="Varshney R.K."/>
            <person name="Wang J."/>
            <person name="Ling H.Q."/>
            <person name="Wan P."/>
        </authorList>
    </citation>
    <scope>NUCLEOTIDE SEQUENCE</scope>
    <source>
        <strain evidence="2">cv. Jingnong 6</strain>
    </source>
</reference>
<dbReference type="EMBL" id="CM003375">
    <property type="protein sequence ID" value="KOM43074.1"/>
    <property type="molecule type" value="Genomic_DNA"/>
</dbReference>
<sequence length="74" mass="7846">MGRKLGGNEMEEKVEIVGCGALGAFCLSVKPSCCLSVLVALLESASTSIYLEGRCSETLVIISFCLKEMIAQSQ</sequence>
<accession>A0A0L9UKJ6</accession>
<dbReference type="Gramene" id="KOM43074">
    <property type="protein sequence ID" value="KOM43074"/>
    <property type="gene ID" value="LR48_Vigan05g067800"/>
</dbReference>